<accession>A0A9K3GRT8</accession>
<protein>
    <submittedName>
        <fullName evidence="1">Uncharacterized protein</fullName>
    </submittedName>
</protein>
<sequence length="174" mass="18960">AVSLEVIGLVGQCTLVGQVVAIRNSVYVILPLRLCTVPPSGNKQTRHKVVDPMQRPMWKDCLCFTRSRHLPANLRGKLEVGSIVTMDMEPDITTLLRARHVKKVSLPTLPKAVARGMVTYSRVGGVAPAPLTATPSLPWQRYITPTPTGTVQAGDGAAQYAFQYGEPDAFYSPY</sequence>
<reference evidence="1 2" key="1">
    <citation type="journal article" date="2018" name="PLoS ONE">
        <title>The draft genome of Kipferlia bialata reveals reductive genome evolution in fornicate parasites.</title>
        <authorList>
            <person name="Tanifuji G."/>
            <person name="Takabayashi S."/>
            <person name="Kume K."/>
            <person name="Takagi M."/>
            <person name="Nakayama T."/>
            <person name="Kamikawa R."/>
            <person name="Inagaki Y."/>
            <person name="Hashimoto T."/>
        </authorList>
    </citation>
    <scope>NUCLEOTIDE SEQUENCE [LARGE SCALE GENOMIC DNA]</scope>
    <source>
        <strain evidence="1">NY0173</strain>
    </source>
</reference>
<evidence type="ECO:0000313" key="1">
    <source>
        <dbReference type="EMBL" id="GIQ92051.1"/>
    </source>
</evidence>
<feature type="non-terminal residue" evidence="1">
    <location>
        <position position="174"/>
    </location>
</feature>
<evidence type="ECO:0000313" key="2">
    <source>
        <dbReference type="Proteomes" id="UP000265618"/>
    </source>
</evidence>
<comment type="caution">
    <text evidence="1">The sequence shown here is derived from an EMBL/GenBank/DDBJ whole genome shotgun (WGS) entry which is preliminary data.</text>
</comment>
<proteinExistence type="predicted"/>
<keyword evidence="2" id="KW-1185">Reference proteome</keyword>
<dbReference type="AlphaFoldDB" id="A0A9K3GRT8"/>
<name>A0A9K3GRT8_9EUKA</name>
<organism evidence="1 2">
    <name type="scientific">Kipferlia bialata</name>
    <dbReference type="NCBI Taxonomy" id="797122"/>
    <lineage>
        <taxon>Eukaryota</taxon>
        <taxon>Metamonada</taxon>
        <taxon>Carpediemonas-like organisms</taxon>
        <taxon>Kipferlia</taxon>
    </lineage>
</organism>
<gene>
    <name evidence="1" type="ORF">KIPB_015596</name>
</gene>
<dbReference type="EMBL" id="BDIP01008861">
    <property type="protein sequence ID" value="GIQ92051.1"/>
    <property type="molecule type" value="Genomic_DNA"/>
</dbReference>
<dbReference type="Proteomes" id="UP000265618">
    <property type="component" value="Unassembled WGS sequence"/>
</dbReference>